<dbReference type="PANTHER" id="PTHR11365">
    <property type="entry name" value="5-OXOPROLINASE RELATED"/>
    <property type="match status" value="1"/>
</dbReference>
<name>A0A0F9FWW4_9ZZZZ</name>
<dbReference type="GO" id="GO:0005829">
    <property type="term" value="C:cytosol"/>
    <property type="evidence" value="ECO:0007669"/>
    <property type="project" value="TreeGrafter"/>
</dbReference>
<feature type="non-terminal residue" evidence="2">
    <location>
        <position position="1"/>
    </location>
</feature>
<accession>A0A0F9FWW4</accession>
<reference evidence="2" key="1">
    <citation type="journal article" date="2015" name="Nature">
        <title>Complex archaea that bridge the gap between prokaryotes and eukaryotes.</title>
        <authorList>
            <person name="Spang A."/>
            <person name="Saw J.H."/>
            <person name="Jorgensen S.L."/>
            <person name="Zaremba-Niedzwiedzka K."/>
            <person name="Martijn J."/>
            <person name="Lind A.E."/>
            <person name="van Eijk R."/>
            <person name="Schleper C."/>
            <person name="Guy L."/>
            <person name="Ettema T.J."/>
        </authorList>
    </citation>
    <scope>NUCLEOTIDE SEQUENCE</scope>
</reference>
<dbReference type="GO" id="GO:0017168">
    <property type="term" value="F:5-oxoprolinase (ATP-hydrolyzing) activity"/>
    <property type="evidence" value="ECO:0007669"/>
    <property type="project" value="TreeGrafter"/>
</dbReference>
<sequence>PWSVRVAMERFGDDINPGDVIIINDPYSGGTHLNDIAIIMPVFIDDKLAMIPAIRAHWADVGGMTPGSLSGTSTEIFQEGVRIPPIKIYERGKPVRGVLDLMFANMRVESERRGDLQAMLETCRTAEARIVEMVEKFSLDTLFEATELLIDRAELRLRNLIRDIPDGDYVFEDYLDASGNSPDPVLLKTRLTIEDGSIKVDFTGSSPQVSGPINASLAVTTTAVFAIIKTVLDPDNPINHGAFRPIDVSAPLGTILNAAFPAPCGGFAEIRRRTQSVVMGALSQALPKAIAGDVKGSANHCYIGGFSEKTGNHFIFYEYPAGGTGGYFERDGSSAFRSFDEGDFSSIQPVEAIENEFPVIIDRCALRTDSGGPGWNRGGLGIEREVRLTASTASYSVLSDRCILPPFGIHQGGSGSPNSFTYRRDGTEHQPGAIPGKATAAKLVEGDVVIMRSAGGGGYGDPLTREPARVLNDITLGYVTIDKARNEYGVILSDPETVDVAATEALRKDIAAQRCILAILDTSKWSGDEYAEGRRWVGINQQAATKHGIVDRAALEIVLTTGAPLRAWARIDGKLPEGGIWLGEQGAKMLNVDTGDQVW</sequence>
<proteinExistence type="predicted"/>
<dbReference type="InterPro" id="IPR045079">
    <property type="entry name" value="Oxoprolinase-like"/>
</dbReference>
<comment type="caution">
    <text evidence="2">The sequence shown here is derived from an EMBL/GenBank/DDBJ whole genome shotgun (WGS) entry which is preliminary data.</text>
</comment>
<feature type="non-terminal residue" evidence="2">
    <location>
        <position position="599"/>
    </location>
</feature>
<dbReference type="InterPro" id="IPR003692">
    <property type="entry name" value="Hydantoinase_B"/>
</dbReference>
<dbReference type="GO" id="GO:0006749">
    <property type="term" value="P:glutathione metabolic process"/>
    <property type="evidence" value="ECO:0007669"/>
    <property type="project" value="TreeGrafter"/>
</dbReference>
<feature type="domain" description="Hydantoinase B/oxoprolinase" evidence="1">
    <location>
        <begin position="3"/>
        <end position="462"/>
    </location>
</feature>
<evidence type="ECO:0000259" key="1">
    <source>
        <dbReference type="Pfam" id="PF02538"/>
    </source>
</evidence>
<organism evidence="2">
    <name type="scientific">marine sediment metagenome</name>
    <dbReference type="NCBI Taxonomy" id="412755"/>
    <lineage>
        <taxon>unclassified sequences</taxon>
        <taxon>metagenomes</taxon>
        <taxon>ecological metagenomes</taxon>
    </lineage>
</organism>
<evidence type="ECO:0000313" key="2">
    <source>
        <dbReference type="EMBL" id="KKL55662.1"/>
    </source>
</evidence>
<protein>
    <recommendedName>
        <fullName evidence="1">Hydantoinase B/oxoprolinase domain-containing protein</fullName>
    </recommendedName>
</protein>
<dbReference type="EMBL" id="LAZR01030760">
    <property type="protein sequence ID" value="KKL55662.1"/>
    <property type="molecule type" value="Genomic_DNA"/>
</dbReference>
<dbReference type="Pfam" id="PF02538">
    <property type="entry name" value="Hydantoinase_B"/>
    <property type="match status" value="1"/>
</dbReference>
<dbReference type="AlphaFoldDB" id="A0A0F9FWW4"/>
<gene>
    <name evidence="2" type="ORF">LCGC14_2253170</name>
</gene>
<dbReference type="PANTHER" id="PTHR11365:SF23">
    <property type="entry name" value="HYPOTHETICAL 5-OXOPROLINASE (EUROFUNG)-RELATED"/>
    <property type="match status" value="1"/>
</dbReference>